<feature type="compositionally biased region" description="Basic and acidic residues" evidence="1">
    <location>
        <begin position="39"/>
        <end position="48"/>
    </location>
</feature>
<dbReference type="EMBL" id="BGZK01000321">
    <property type="protein sequence ID" value="GBP36635.1"/>
    <property type="molecule type" value="Genomic_DNA"/>
</dbReference>
<organism evidence="2 3">
    <name type="scientific">Eumeta variegata</name>
    <name type="common">Bagworm moth</name>
    <name type="synonym">Eumeta japonica</name>
    <dbReference type="NCBI Taxonomy" id="151549"/>
    <lineage>
        <taxon>Eukaryota</taxon>
        <taxon>Metazoa</taxon>
        <taxon>Ecdysozoa</taxon>
        <taxon>Arthropoda</taxon>
        <taxon>Hexapoda</taxon>
        <taxon>Insecta</taxon>
        <taxon>Pterygota</taxon>
        <taxon>Neoptera</taxon>
        <taxon>Endopterygota</taxon>
        <taxon>Lepidoptera</taxon>
        <taxon>Glossata</taxon>
        <taxon>Ditrysia</taxon>
        <taxon>Tineoidea</taxon>
        <taxon>Psychidae</taxon>
        <taxon>Oiketicinae</taxon>
        <taxon>Eumeta</taxon>
    </lineage>
</organism>
<proteinExistence type="predicted"/>
<dbReference type="AlphaFoldDB" id="A0A4C1VG07"/>
<reference evidence="2 3" key="1">
    <citation type="journal article" date="2019" name="Commun. Biol.">
        <title>The bagworm genome reveals a unique fibroin gene that provides high tensile strength.</title>
        <authorList>
            <person name="Kono N."/>
            <person name="Nakamura H."/>
            <person name="Ohtoshi R."/>
            <person name="Tomita M."/>
            <person name="Numata K."/>
            <person name="Arakawa K."/>
        </authorList>
    </citation>
    <scope>NUCLEOTIDE SEQUENCE [LARGE SCALE GENOMIC DNA]</scope>
</reference>
<gene>
    <name evidence="2" type="ORF">EVAR_35219_1</name>
</gene>
<accession>A0A4C1VG07</accession>
<evidence type="ECO:0000313" key="2">
    <source>
        <dbReference type="EMBL" id="GBP36635.1"/>
    </source>
</evidence>
<evidence type="ECO:0000256" key="1">
    <source>
        <dbReference type="SAM" id="MobiDB-lite"/>
    </source>
</evidence>
<dbReference type="Proteomes" id="UP000299102">
    <property type="component" value="Unassembled WGS sequence"/>
</dbReference>
<feature type="region of interest" description="Disordered" evidence="1">
    <location>
        <begin position="1"/>
        <end position="52"/>
    </location>
</feature>
<feature type="compositionally biased region" description="Low complexity" evidence="1">
    <location>
        <begin position="21"/>
        <end position="35"/>
    </location>
</feature>
<feature type="region of interest" description="Disordered" evidence="1">
    <location>
        <begin position="80"/>
        <end position="106"/>
    </location>
</feature>
<comment type="caution">
    <text evidence="2">The sequence shown here is derived from an EMBL/GenBank/DDBJ whole genome shotgun (WGS) entry which is preliminary data.</text>
</comment>
<sequence length="106" mass="12242">MLRKLYADTVKRHTVTKLTRRSPPGRMRAAPGAPALRTTARDGRREGALRTAQRTSTMHALPVRHASVWVKCRAERNWQTSGLRRRRRGRDARARNPFGRMACRRL</sequence>
<feature type="compositionally biased region" description="Basic and acidic residues" evidence="1">
    <location>
        <begin position="1"/>
        <end position="11"/>
    </location>
</feature>
<name>A0A4C1VG07_EUMVA</name>
<keyword evidence="3" id="KW-1185">Reference proteome</keyword>
<evidence type="ECO:0000313" key="3">
    <source>
        <dbReference type="Proteomes" id="UP000299102"/>
    </source>
</evidence>
<protein>
    <submittedName>
        <fullName evidence="2">Uncharacterized protein</fullName>
    </submittedName>
</protein>